<dbReference type="InterPro" id="IPR008978">
    <property type="entry name" value="HSP20-like_chaperone"/>
</dbReference>
<accession>A0ABM7UIR6</accession>
<dbReference type="SUPFAM" id="SSF49764">
    <property type="entry name" value="HSP20-like chaperones"/>
    <property type="match status" value="1"/>
</dbReference>
<keyword evidence="5" id="KW-1185">Reference proteome</keyword>
<sequence length="212" mass="24569">MQYRTKNTLAEDLDDSNSKKINLLTSQLIAGNPVNLQIALNLRRIPYLPLTIYRRNVNRKEITNLENHFMSSLTKSIDPFHNLNNLEHFFHNWNELFHKDWIHHIPAVNVSKSATGYKMELAVPGLDKKDFKIDIDGDLLTIKAEKKTDTKEEDKHYSKREYNYSSFNRSFTLPEAVDREKIIAKYENGILQLSVPLKEGSSKPESLKIGVQ</sequence>
<protein>
    <recommendedName>
        <fullName evidence="3">SHSP domain-containing protein</fullName>
    </recommendedName>
</protein>
<name>A0ABM7UIR6_9LEPT</name>
<dbReference type="InterPro" id="IPR031107">
    <property type="entry name" value="Small_HSP"/>
</dbReference>
<evidence type="ECO:0000256" key="2">
    <source>
        <dbReference type="RuleBase" id="RU003616"/>
    </source>
</evidence>
<gene>
    <name evidence="4" type="ORF">LPTSP3_g15810</name>
</gene>
<dbReference type="Gene3D" id="2.60.40.790">
    <property type="match status" value="1"/>
</dbReference>
<comment type="similarity">
    <text evidence="1 2">Belongs to the small heat shock protein (HSP20) family.</text>
</comment>
<feature type="domain" description="SHSP" evidence="3">
    <location>
        <begin position="99"/>
        <end position="212"/>
    </location>
</feature>
<evidence type="ECO:0000313" key="4">
    <source>
        <dbReference type="EMBL" id="BDA78651.1"/>
    </source>
</evidence>
<dbReference type="PANTHER" id="PTHR11527">
    <property type="entry name" value="HEAT-SHOCK PROTEIN 20 FAMILY MEMBER"/>
    <property type="match status" value="1"/>
</dbReference>
<dbReference type="Proteomes" id="UP000245263">
    <property type="component" value="Chromosome 1"/>
</dbReference>
<evidence type="ECO:0000259" key="3">
    <source>
        <dbReference type="PROSITE" id="PS01031"/>
    </source>
</evidence>
<organism evidence="4 5">
    <name type="scientific">Leptospira kobayashii</name>
    <dbReference type="NCBI Taxonomy" id="1917830"/>
    <lineage>
        <taxon>Bacteria</taxon>
        <taxon>Pseudomonadati</taxon>
        <taxon>Spirochaetota</taxon>
        <taxon>Spirochaetia</taxon>
        <taxon>Leptospirales</taxon>
        <taxon>Leptospiraceae</taxon>
        <taxon>Leptospira</taxon>
    </lineage>
</organism>
<proteinExistence type="inferred from homology"/>
<dbReference type="Pfam" id="PF00011">
    <property type="entry name" value="HSP20"/>
    <property type="match status" value="1"/>
</dbReference>
<dbReference type="InterPro" id="IPR002068">
    <property type="entry name" value="A-crystallin/Hsp20_dom"/>
</dbReference>
<dbReference type="PROSITE" id="PS01031">
    <property type="entry name" value="SHSP"/>
    <property type="match status" value="1"/>
</dbReference>
<evidence type="ECO:0000256" key="1">
    <source>
        <dbReference type="PROSITE-ProRule" id="PRU00285"/>
    </source>
</evidence>
<reference evidence="4 5" key="1">
    <citation type="submission" date="2021-08" db="EMBL/GenBank/DDBJ databases">
        <title>Complete genome sequence of Leptospira kobayashii strain E30.</title>
        <authorList>
            <person name="Nakao R."/>
            <person name="Nakamura S."/>
            <person name="Masuzawa T."/>
            <person name="Koizumi N."/>
        </authorList>
    </citation>
    <scope>NUCLEOTIDE SEQUENCE [LARGE SCALE GENOMIC DNA]</scope>
    <source>
        <strain evidence="4 5">E30</strain>
    </source>
</reference>
<evidence type="ECO:0000313" key="5">
    <source>
        <dbReference type="Proteomes" id="UP000245263"/>
    </source>
</evidence>
<dbReference type="CDD" id="cd06464">
    <property type="entry name" value="ACD_sHsps-like"/>
    <property type="match status" value="1"/>
</dbReference>
<dbReference type="EMBL" id="AP025028">
    <property type="protein sequence ID" value="BDA78651.1"/>
    <property type="molecule type" value="Genomic_DNA"/>
</dbReference>